<keyword evidence="2" id="KW-1185">Reference proteome</keyword>
<proteinExistence type="predicted"/>
<dbReference type="Proteomes" id="UP001060070">
    <property type="component" value="Chromosome"/>
</dbReference>
<sequence>MKSGIKDEVLASYLSDTRPLYDAAKRCVGQLSGILLLLQTDSLDRNRNDLLLASVTRQLREATDRLGAVKAPPKAARHQAALADLLVLLGRILSRLDRLADLIDPASPDLDAVVDALFFAQRSLRMVSEPSAGLTPVDFTAACCNCRPAKN</sequence>
<evidence type="ECO:0000313" key="2">
    <source>
        <dbReference type="Proteomes" id="UP001060070"/>
    </source>
</evidence>
<name>A0AB38THC9_9HYPH</name>
<protein>
    <submittedName>
        <fullName evidence="1">Uncharacterized protein</fullName>
    </submittedName>
</protein>
<dbReference type="RefSeq" id="WP_127218737.1">
    <property type="nucleotide sequence ID" value="NZ_CP088147.1"/>
</dbReference>
<accession>A0AB38THC9</accession>
<organism evidence="1 2">
    <name type="scientific">Mesorhizobium ciceri</name>
    <dbReference type="NCBI Taxonomy" id="39645"/>
    <lineage>
        <taxon>Bacteria</taxon>
        <taxon>Pseudomonadati</taxon>
        <taxon>Pseudomonadota</taxon>
        <taxon>Alphaproteobacteria</taxon>
        <taxon>Hyphomicrobiales</taxon>
        <taxon>Phyllobacteriaceae</taxon>
        <taxon>Mesorhizobium</taxon>
    </lineage>
</organism>
<reference evidence="1 2" key="1">
    <citation type="journal article" date="2022" name="Microbiol. Resour. Announc.">
        <title>Complete Genome Sequence of Mesorhizobium ciceri Strain R30, a Rhizobium Used as a Commercial Inoculant for Chickpea in Argentina.</title>
        <authorList>
            <person name="Foresto E."/>
            <person name="Revale S."/>
            <person name="Primo E."/>
            <person name="Nievas F."/>
            <person name="Carezzano E."/>
            <person name="Puente M."/>
            <person name="Alzari P."/>
            <person name="Mart M."/>
            <person name="Ben-Assaya M."/>
            <person name="Mornico D."/>
            <person name="Santoro M."/>
            <person name="Mart F."/>
            <person name="Giordano W."/>
            <person name="Bogino P."/>
        </authorList>
    </citation>
    <scope>NUCLEOTIDE SEQUENCE [LARGE SCALE GENOMIC DNA]</scope>
    <source>
        <strain evidence="1 2">R30</strain>
    </source>
</reference>
<dbReference type="EMBL" id="CP088147">
    <property type="protein sequence ID" value="UTU54390.1"/>
    <property type="molecule type" value="Genomic_DNA"/>
</dbReference>
<dbReference type="AlphaFoldDB" id="A0AB38THC9"/>
<evidence type="ECO:0000313" key="1">
    <source>
        <dbReference type="EMBL" id="UTU54390.1"/>
    </source>
</evidence>
<gene>
    <name evidence="1" type="ORF">LRP29_13785</name>
</gene>